<dbReference type="PATRIC" id="fig|1230338.3.peg.858"/>
<keyword evidence="2" id="KW-1185">Reference proteome</keyword>
<evidence type="ECO:0000313" key="2">
    <source>
        <dbReference type="Proteomes" id="UP000023795"/>
    </source>
</evidence>
<evidence type="ECO:0008006" key="3">
    <source>
        <dbReference type="Google" id="ProtNLM"/>
    </source>
</evidence>
<reference evidence="1 2" key="1">
    <citation type="journal article" date="2013" name="Genome Announc.">
        <title>Genome Sequence of Moraxella macacae 0408225, a Novel Bacterial Species Isolated from a Cynomolgus Macaque with Epistaxis.</title>
        <authorList>
            <person name="Ladner J.T."/>
            <person name="Whitehouse C.A."/>
            <person name="Koroleva G.I."/>
            <person name="Palacios G.F."/>
        </authorList>
    </citation>
    <scope>NUCLEOTIDE SEQUENCE [LARGE SCALE GENOMIC DNA]</scope>
    <source>
        <strain evidence="1 2">0408225</strain>
    </source>
</reference>
<dbReference type="Proteomes" id="UP000023795">
    <property type="component" value="Unassembled WGS sequence"/>
</dbReference>
<dbReference type="EMBL" id="ANIN01000001">
    <property type="protein sequence ID" value="ELA09528.1"/>
    <property type="molecule type" value="Genomic_DNA"/>
</dbReference>
<dbReference type="AlphaFoldDB" id="L2FAN8"/>
<name>L2FAN8_9GAMM</name>
<comment type="caution">
    <text evidence="1">The sequence shown here is derived from an EMBL/GenBank/DDBJ whole genome shotgun (WGS) entry which is preliminary data.</text>
</comment>
<evidence type="ECO:0000313" key="1">
    <source>
        <dbReference type="EMBL" id="ELA09528.1"/>
    </source>
</evidence>
<accession>L2FAN8</accession>
<sequence>MPQVKYENVKVADKAAAEDLTKKLEGVVGVKFANVNHETGVVVVTHGDDYDEGAAKSAMGV</sequence>
<protein>
    <recommendedName>
        <fullName evidence="3">HMA domain-containing protein</fullName>
    </recommendedName>
</protein>
<dbReference type="RefSeq" id="WP_009767347.1">
    <property type="nucleotide sequence ID" value="NZ_ANIN01000001.1"/>
</dbReference>
<dbReference type="OrthoDB" id="6650145at2"/>
<proteinExistence type="predicted"/>
<organism evidence="1 2">
    <name type="scientific">Moraxella macacae 0408225</name>
    <dbReference type="NCBI Taxonomy" id="1230338"/>
    <lineage>
        <taxon>Bacteria</taxon>
        <taxon>Pseudomonadati</taxon>
        <taxon>Pseudomonadota</taxon>
        <taxon>Gammaproteobacteria</taxon>
        <taxon>Moraxellales</taxon>
        <taxon>Moraxellaceae</taxon>
        <taxon>Moraxella</taxon>
    </lineage>
</organism>
<gene>
    <name evidence="1" type="ORF">MOMA_03960</name>
</gene>